<keyword evidence="2" id="KW-1185">Reference proteome</keyword>
<evidence type="ECO:0000313" key="2">
    <source>
        <dbReference type="Proteomes" id="UP000657918"/>
    </source>
</evidence>
<organism evidence="1 2">
    <name type="scientific">Salix dunnii</name>
    <dbReference type="NCBI Taxonomy" id="1413687"/>
    <lineage>
        <taxon>Eukaryota</taxon>
        <taxon>Viridiplantae</taxon>
        <taxon>Streptophyta</taxon>
        <taxon>Embryophyta</taxon>
        <taxon>Tracheophyta</taxon>
        <taxon>Spermatophyta</taxon>
        <taxon>Magnoliopsida</taxon>
        <taxon>eudicotyledons</taxon>
        <taxon>Gunneridae</taxon>
        <taxon>Pentapetalae</taxon>
        <taxon>rosids</taxon>
        <taxon>fabids</taxon>
        <taxon>Malpighiales</taxon>
        <taxon>Salicaceae</taxon>
        <taxon>Saliceae</taxon>
        <taxon>Salix</taxon>
    </lineage>
</organism>
<name>A0A835JDB3_9ROSI</name>
<dbReference type="Proteomes" id="UP000657918">
    <property type="component" value="Unassembled WGS sequence"/>
</dbReference>
<protein>
    <submittedName>
        <fullName evidence="1">Uncharacterized protein</fullName>
    </submittedName>
</protein>
<accession>A0A835JDB3</accession>
<dbReference type="EMBL" id="JADGMS010000014">
    <property type="protein sequence ID" value="KAF9669092.1"/>
    <property type="molecule type" value="Genomic_DNA"/>
</dbReference>
<gene>
    <name evidence="1" type="ORF">SADUNF_Sadunf14G0071900</name>
</gene>
<comment type="caution">
    <text evidence="1">The sequence shown here is derived from an EMBL/GenBank/DDBJ whole genome shotgun (WGS) entry which is preliminary data.</text>
</comment>
<dbReference type="OrthoDB" id="2143914at2759"/>
<reference evidence="1 2" key="1">
    <citation type="submission" date="2020-10" db="EMBL/GenBank/DDBJ databases">
        <title>Plant Genome Project.</title>
        <authorList>
            <person name="Zhang R.-G."/>
        </authorList>
    </citation>
    <scope>NUCLEOTIDE SEQUENCE [LARGE SCALE GENOMIC DNA]</scope>
    <source>
        <strain evidence="1">FAFU-HL-1</strain>
        <tissue evidence="1">Leaf</tissue>
    </source>
</reference>
<proteinExistence type="predicted"/>
<sequence>MSPVYDELKLEGRLRQPWHLPREDWESNDRLLSRKLLIEYWSTEKHKIHLPKPVRFASSSLPRNDSFESNTISISPSQGRDQGCFGAEAWRNFKDIDTGASFLVGDVDRYDLANGSDLECQSLVPTTNTMEKLYEECLQLLEIDDHQDKVLLDSFADSLLA</sequence>
<evidence type="ECO:0000313" key="1">
    <source>
        <dbReference type="EMBL" id="KAF9669092.1"/>
    </source>
</evidence>
<dbReference type="AlphaFoldDB" id="A0A835JDB3"/>